<evidence type="ECO:0000313" key="3">
    <source>
        <dbReference type="Proteomes" id="UP001497392"/>
    </source>
</evidence>
<evidence type="ECO:0000256" key="1">
    <source>
        <dbReference type="SAM" id="MobiDB-lite"/>
    </source>
</evidence>
<protein>
    <submittedName>
        <fullName evidence="2">G6249 protein</fullName>
    </submittedName>
</protein>
<dbReference type="Proteomes" id="UP001497392">
    <property type="component" value="Unassembled WGS sequence"/>
</dbReference>
<feature type="region of interest" description="Disordered" evidence="1">
    <location>
        <begin position="107"/>
        <end position="139"/>
    </location>
</feature>
<evidence type="ECO:0000313" key="2">
    <source>
        <dbReference type="EMBL" id="CAL5223696.1"/>
    </source>
</evidence>
<proteinExistence type="predicted"/>
<comment type="caution">
    <text evidence="2">The sequence shown here is derived from an EMBL/GenBank/DDBJ whole genome shotgun (WGS) entry which is preliminary data.</text>
</comment>
<feature type="region of interest" description="Disordered" evidence="1">
    <location>
        <begin position="1"/>
        <end position="42"/>
    </location>
</feature>
<sequence>MAAQALSSASLLSSSRNVSVRGGPRRSSRVAVRPFAAHARQEESPIVNGIQKILKAGAQTLLAVSAAQLLSSGAAFALEPPGKNDNADLGPNEVSKDKIGEVSLDADNPYDTAAPGRSGMTFGQGGAGNDTKDGGAVNEDNVKDGALKASSVLDKVKDLLPFQTLPLFELAQDNANLGPNEVSKDVIKDVGENVKEGLDTAAPGRAGSEGAKAGQSDPSGPAKAAELTAKAVESEKKNGTGQGKLFGIFHISAFDVADAPGQVVQAAQDAKNAVGNASAGNGGDVLEKGIRGALNRAPDNISNPKGAPYTEKAAEAIQGLFK</sequence>
<reference evidence="2 3" key="1">
    <citation type="submission" date="2024-06" db="EMBL/GenBank/DDBJ databases">
        <authorList>
            <person name="Kraege A."/>
            <person name="Thomma B."/>
        </authorList>
    </citation>
    <scope>NUCLEOTIDE SEQUENCE [LARGE SCALE GENOMIC DNA]</scope>
</reference>
<gene>
    <name evidence="2" type="primary">g6249</name>
    <name evidence="2" type="ORF">VP750_LOCUS5355</name>
</gene>
<feature type="region of interest" description="Disordered" evidence="1">
    <location>
        <begin position="198"/>
        <end position="222"/>
    </location>
</feature>
<feature type="compositionally biased region" description="Low complexity" evidence="1">
    <location>
        <begin position="7"/>
        <end position="22"/>
    </location>
</feature>
<name>A0ABP1FUY1_9CHLO</name>
<keyword evidence="3" id="KW-1185">Reference proteome</keyword>
<accession>A0ABP1FUY1</accession>
<organism evidence="2 3">
    <name type="scientific">Coccomyxa viridis</name>
    <dbReference type="NCBI Taxonomy" id="1274662"/>
    <lineage>
        <taxon>Eukaryota</taxon>
        <taxon>Viridiplantae</taxon>
        <taxon>Chlorophyta</taxon>
        <taxon>core chlorophytes</taxon>
        <taxon>Trebouxiophyceae</taxon>
        <taxon>Trebouxiophyceae incertae sedis</taxon>
        <taxon>Coccomyxaceae</taxon>
        <taxon>Coccomyxa</taxon>
    </lineage>
</organism>
<dbReference type="EMBL" id="CAXHTA020000009">
    <property type="protein sequence ID" value="CAL5223696.1"/>
    <property type="molecule type" value="Genomic_DNA"/>
</dbReference>